<proteinExistence type="predicted"/>
<evidence type="ECO:0000313" key="2">
    <source>
        <dbReference type="EMBL" id="GFY58917.1"/>
    </source>
</evidence>
<dbReference type="AlphaFoldDB" id="A0A8X6XUB2"/>
<evidence type="ECO:0000313" key="3">
    <source>
        <dbReference type="Proteomes" id="UP000886998"/>
    </source>
</evidence>
<dbReference type="Proteomes" id="UP000886998">
    <property type="component" value="Unassembled WGS sequence"/>
</dbReference>
<evidence type="ECO:0000256" key="1">
    <source>
        <dbReference type="SAM" id="MobiDB-lite"/>
    </source>
</evidence>
<gene>
    <name evidence="2" type="ORF">TNIN_296901</name>
</gene>
<reference evidence="2" key="1">
    <citation type="submission" date="2020-08" db="EMBL/GenBank/DDBJ databases">
        <title>Multicomponent nature underlies the extraordinary mechanical properties of spider dragline silk.</title>
        <authorList>
            <person name="Kono N."/>
            <person name="Nakamura H."/>
            <person name="Mori M."/>
            <person name="Yoshida Y."/>
            <person name="Ohtoshi R."/>
            <person name="Malay A.D."/>
            <person name="Moran D.A.P."/>
            <person name="Tomita M."/>
            <person name="Numata K."/>
            <person name="Arakawa K."/>
        </authorList>
    </citation>
    <scope>NUCLEOTIDE SEQUENCE</scope>
</reference>
<name>A0A8X6XUB2_9ARAC</name>
<protein>
    <submittedName>
        <fullName evidence="2">Uncharacterized protein</fullName>
    </submittedName>
</protein>
<feature type="compositionally biased region" description="Basic and acidic residues" evidence="1">
    <location>
        <begin position="63"/>
        <end position="85"/>
    </location>
</feature>
<accession>A0A8X6XUB2</accession>
<feature type="compositionally biased region" description="Low complexity" evidence="1">
    <location>
        <begin position="20"/>
        <end position="38"/>
    </location>
</feature>
<feature type="region of interest" description="Disordered" evidence="1">
    <location>
        <begin position="15"/>
        <end position="38"/>
    </location>
</feature>
<keyword evidence="3" id="KW-1185">Reference proteome</keyword>
<dbReference type="EMBL" id="BMAV01012338">
    <property type="protein sequence ID" value="GFY58917.1"/>
    <property type="molecule type" value="Genomic_DNA"/>
</dbReference>
<comment type="caution">
    <text evidence="2">The sequence shown here is derived from an EMBL/GenBank/DDBJ whole genome shotgun (WGS) entry which is preliminary data.</text>
</comment>
<feature type="region of interest" description="Disordered" evidence="1">
    <location>
        <begin position="51"/>
        <end position="85"/>
    </location>
</feature>
<sequence length="85" mass="9419">MTNWHVCPTFPITKAKKGEAAQNRNSKNNPNSFNSNANLIKKDFRYANATQNAQQRAAVDGSKSVHSEPKPPKTQTDNRKTPPSP</sequence>
<organism evidence="2 3">
    <name type="scientific">Trichonephila inaurata madagascariensis</name>
    <dbReference type="NCBI Taxonomy" id="2747483"/>
    <lineage>
        <taxon>Eukaryota</taxon>
        <taxon>Metazoa</taxon>
        <taxon>Ecdysozoa</taxon>
        <taxon>Arthropoda</taxon>
        <taxon>Chelicerata</taxon>
        <taxon>Arachnida</taxon>
        <taxon>Araneae</taxon>
        <taxon>Araneomorphae</taxon>
        <taxon>Entelegynae</taxon>
        <taxon>Araneoidea</taxon>
        <taxon>Nephilidae</taxon>
        <taxon>Trichonephila</taxon>
        <taxon>Trichonephila inaurata</taxon>
    </lineage>
</organism>